<reference evidence="2 3" key="1">
    <citation type="submission" date="2016-10" db="EMBL/GenBank/DDBJ databases">
        <authorList>
            <person name="de Groot N.N."/>
        </authorList>
    </citation>
    <scope>NUCLEOTIDE SEQUENCE [LARGE SCALE GENOMIC DNA]</scope>
    <source>
        <strain evidence="2 3">CGMCC 1.10457</strain>
    </source>
</reference>
<dbReference type="Proteomes" id="UP000199062">
    <property type="component" value="Unassembled WGS sequence"/>
</dbReference>
<evidence type="ECO:0000259" key="1">
    <source>
        <dbReference type="Pfam" id="PF26420"/>
    </source>
</evidence>
<name>A0A1I6K6R9_9EURY</name>
<dbReference type="EMBL" id="FOZK01000001">
    <property type="protein sequence ID" value="SFR86844.1"/>
    <property type="molecule type" value="Genomic_DNA"/>
</dbReference>
<protein>
    <recommendedName>
        <fullName evidence="1">Profilin fold domain-containing protein</fullName>
    </recommendedName>
</protein>
<dbReference type="InterPro" id="IPR058872">
    <property type="entry name" value="Halo_prof"/>
</dbReference>
<keyword evidence="3" id="KW-1185">Reference proteome</keyword>
<gene>
    <name evidence="2" type="ORF">SAMN05216559_0272</name>
</gene>
<dbReference type="Pfam" id="PF26420">
    <property type="entry name" value="Halo_prof"/>
    <property type="match status" value="2"/>
</dbReference>
<sequence>MIEGLDADVAGVEAATERRDEVVAEVTEHASLVARELSILQGGDYGQAEFDTSNGTWTLKYEAGTVQYLRFEDGGTETYVVSSKQQPEPEALAQAMEDYGAFVRAFADHVRSLDGVLDQVETDFPEVESTEDIVAERERILSRIRECADRMAGELHRVAGSNYGTFDTRVGGSRWELKWEDGRAQYLRVGGEGGVYLLSQYEPPSPKDLRRHVEDVPAFVEAYNDHVQEISEELSTVSL</sequence>
<dbReference type="AlphaFoldDB" id="A0A1I6K6R9"/>
<evidence type="ECO:0000313" key="2">
    <source>
        <dbReference type="EMBL" id="SFR86844.1"/>
    </source>
</evidence>
<proteinExistence type="predicted"/>
<feature type="domain" description="Profilin fold" evidence="1">
    <location>
        <begin position="15"/>
        <end position="108"/>
    </location>
</feature>
<dbReference type="RefSeq" id="WP_089813166.1">
    <property type="nucleotide sequence ID" value="NZ_FOZK01000001.1"/>
</dbReference>
<feature type="domain" description="Profilin fold" evidence="1">
    <location>
        <begin position="132"/>
        <end position="225"/>
    </location>
</feature>
<dbReference type="OrthoDB" id="200571at2157"/>
<evidence type="ECO:0000313" key="3">
    <source>
        <dbReference type="Proteomes" id="UP000199062"/>
    </source>
</evidence>
<organism evidence="2 3">
    <name type="scientific">Halomicrobium zhouii</name>
    <dbReference type="NCBI Taxonomy" id="767519"/>
    <lineage>
        <taxon>Archaea</taxon>
        <taxon>Methanobacteriati</taxon>
        <taxon>Methanobacteriota</taxon>
        <taxon>Stenosarchaea group</taxon>
        <taxon>Halobacteria</taxon>
        <taxon>Halobacteriales</taxon>
        <taxon>Haloarculaceae</taxon>
        <taxon>Halomicrobium</taxon>
    </lineage>
</organism>
<accession>A0A1I6K6R9</accession>
<dbReference type="STRING" id="767519.SAMN05216559_0272"/>